<keyword evidence="1" id="KW-0812">Transmembrane</keyword>
<evidence type="ECO:0000256" key="1">
    <source>
        <dbReference type="SAM" id="Phobius"/>
    </source>
</evidence>
<feature type="transmembrane region" description="Helical" evidence="1">
    <location>
        <begin position="56"/>
        <end position="78"/>
    </location>
</feature>
<organism evidence="2 3">
    <name type="scientific">Halopseudomonas sabulinigri</name>
    <dbReference type="NCBI Taxonomy" id="472181"/>
    <lineage>
        <taxon>Bacteria</taxon>
        <taxon>Pseudomonadati</taxon>
        <taxon>Pseudomonadota</taxon>
        <taxon>Gammaproteobacteria</taxon>
        <taxon>Pseudomonadales</taxon>
        <taxon>Pseudomonadaceae</taxon>
        <taxon>Halopseudomonas</taxon>
    </lineage>
</organism>
<dbReference type="Proteomes" id="UP000243413">
    <property type="component" value="Chromosome I"/>
</dbReference>
<gene>
    <name evidence="2" type="ORF">SAMN05216271_1896</name>
</gene>
<dbReference type="EMBL" id="LT629763">
    <property type="protein sequence ID" value="SDS42655.1"/>
    <property type="molecule type" value="Genomic_DNA"/>
</dbReference>
<proteinExistence type="predicted"/>
<protein>
    <submittedName>
        <fullName evidence="2">Uncharacterized protein</fullName>
    </submittedName>
</protein>
<reference evidence="3" key="1">
    <citation type="submission" date="2016-10" db="EMBL/GenBank/DDBJ databases">
        <authorList>
            <person name="Varghese N."/>
            <person name="Submissions S."/>
        </authorList>
    </citation>
    <scope>NUCLEOTIDE SEQUENCE [LARGE SCALE GENOMIC DNA]</scope>
    <source>
        <strain evidence="3">JCM 14963</strain>
    </source>
</reference>
<feature type="transmembrane region" description="Helical" evidence="1">
    <location>
        <begin position="90"/>
        <end position="111"/>
    </location>
</feature>
<accession>A0A1H1S3Q6</accession>
<feature type="transmembrane region" description="Helical" evidence="1">
    <location>
        <begin position="12"/>
        <end position="36"/>
    </location>
</feature>
<evidence type="ECO:0000313" key="2">
    <source>
        <dbReference type="EMBL" id="SDS42655.1"/>
    </source>
</evidence>
<dbReference type="RefSeq" id="WP_092286009.1">
    <property type="nucleotide sequence ID" value="NZ_LT629763.1"/>
</dbReference>
<sequence length="157" mass="17096">MKLVSVLRIILFYLLAVALATVLGSLVQTQFNLLFLQDMSVPVDMPTRLATSWHDLLHFTPIFAVMVATTLLLALPVAEALGRIFKPWRGLLYLLAGGGGIWAAITLANHLLPMPTFIAATRVTSGLLCMMLAVGLGSWLFGRLTKPKARRGLRVLG</sequence>
<keyword evidence="1" id="KW-0472">Membrane</keyword>
<dbReference type="AlphaFoldDB" id="A0A1H1S3Q6"/>
<name>A0A1H1S3Q6_9GAMM</name>
<evidence type="ECO:0000313" key="3">
    <source>
        <dbReference type="Proteomes" id="UP000243413"/>
    </source>
</evidence>
<keyword evidence="1" id="KW-1133">Transmembrane helix</keyword>
<dbReference type="OrthoDB" id="7907428at2"/>
<dbReference type="STRING" id="472181.SAMN05216271_1896"/>
<feature type="transmembrane region" description="Helical" evidence="1">
    <location>
        <begin position="117"/>
        <end position="141"/>
    </location>
</feature>